<evidence type="ECO:0000256" key="3">
    <source>
        <dbReference type="ARBA" id="ARBA00022771"/>
    </source>
</evidence>
<dbReference type="Pfam" id="PF26175">
    <property type="entry name" value="HTH_FAR1"/>
    <property type="match status" value="1"/>
</dbReference>
<dbReference type="Pfam" id="PF10551">
    <property type="entry name" value="MULE"/>
    <property type="match status" value="1"/>
</dbReference>
<dbReference type="AlphaFoldDB" id="A0A6P6U9Y4"/>
<dbReference type="InterPro" id="IPR004330">
    <property type="entry name" value="FAR1_DNA_bnd_dom"/>
</dbReference>
<accession>A0A6P6U9Y4</accession>
<gene>
    <name evidence="9 10" type="primary">LOC113709034</name>
</gene>
<dbReference type="PANTHER" id="PTHR31669:SF185">
    <property type="entry name" value="PROTEIN FAR1-RELATED SEQUENCE"/>
    <property type="match status" value="1"/>
</dbReference>
<dbReference type="InterPro" id="IPR018289">
    <property type="entry name" value="MULE_transposase_dom"/>
</dbReference>
<protein>
    <recommendedName>
        <fullName evidence="6">Protein FAR1-RELATED SEQUENCE</fullName>
    </recommendedName>
</protein>
<evidence type="ECO:0000259" key="7">
    <source>
        <dbReference type="PROSITE" id="PS50966"/>
    </source>
</evidence>
<evidence type="ECO:0000256" key="1">
    <source>
        <dbReference type="ARBA" id="ARBA00005889"/>
    </source>
</evidence>
<dbReference type="Pfam" id="PF04434">
    <property type="entry name" value="SWIM"/>
    <property type="match status" value="1"/>
</dbReference>
<evidence type="ECO:0000313" key="10">
    <source>
        <dbReference type="RefSeq" id="XP_071920984.1"/>
    </source>
</evidence>
<dbReference type="InterPro" id="IPR058778">
    <property type="entry name" value="HTH_FAR1-11-like"/>
</dbReference>
<reference evidence="9 10" key="2">
    <citation type="submission" date="2025-05" db="UniProtKB">
        <authorList>
            <consortium name="RefSeq"/>
        </authorList>
    </citation>
    <scope>IDENTIFICATION</scope>
    <source>
        <tissue evidence="9 10">Leaves</tissue>
    </source>
</reference>
<feature type="domain" description="SWIM-type" evidence="7">
    <location>
        <begin position="565"/>
        <end position="601"/>
    </location>
</feature>
<name>A0A6P6U9Y4_COFAR</name>
<keyword evidence="3 5" id="KW-0863">Zinc-finger</keyword>
<evidence type="ECO:0000256" key="4">
    <source>
        <dbReference type="ARBA" id="ARBA00022833"/>
    </source>
</evidence>
<keyword evidence="2 6" id="KW-0479">Metal-binding</keyword>
<dbReference type="PANTHER" id="PTHR31669">
    <property type="entry name" value="PROTEIN FAR1-RELATED SEQUENCE 10-RELATED"/>
    <property type="match status" value="1"/>
</dbReference>
<dbReference type="GO" id="GO:0008270">
    <property type="term" value="F:zinc ion binding"/>
    <property type="evidence" value="ECO:0007669"/>
    <property type="project" value="UniProtKB-UniRule"/>
</dbReference>
<dbReference type="InterPro" id="IPR006564">
    <property type="entry name" value="Znf_PMZ"/>
</dbReference>
<organism evidence="8 9">
    <name type="scientific">Coffea arabica</name>
    <name type="common">Arabian coffee</name>
    <dbReference type="NCBI Taxonomy" id="13443"/>
    <lineage>
        <taxon>Eukaryota</taxon>
        <taxon>Viridiplantae</taxon>
        <taxon>Streptophyta</taxon>
        <taxon>Embryophyta</taxon>
        <taxon>Tracheophyta</taxon>
        <taxon>Spermatophyta</taxon>
        <taxon>Magnoliopsida</taxon>
        <taxon>eudicotyledons</taxon>
        <taxon>Gunneridae</taxon>
        <taxon>Pentapetalae</taxon>
        <taxon>asterids</taxon>
        <taxon>lamiids</taxon>
        <taxon>Gentianales</taxon>
        <taxon>Rubiaceae</taxon>
        <taxon>Ixoroideae</taxon>
        <taxon>Gardenieae complex</taxon>
        <taxon>Bertiereae - Coffeeae clade</taxon>
        <taxon>Coffeeae</taxon>
        <taxon>Coffea</taxon>
    </lineage>
</organism>
<dbReference type="GO" id="GO:0006355">
    <property type="term" value="P:regulation of DNA-templated transcription"/>
    <property type="evidence" value="ECO:0007669"/>
    <property type="project" value="UniProtKB-UniRule"/>
</dbReference>
<dbReference type="OrthoDB" id="591056at2759"/>
<keyword evidence="6" id="KW-0539">Nucleus</keyword>
<keyword evidence="4 6" id="KW-0862">Zinc</keyword>
<evidence type="ECO:0000256" key="5">
    <source>
        <dbReference type="PROSITE-ProRule" id="PRU00325"/>
    </source>
</evidence>
<keyword evidence="8" id="KW-1185">Reference proteome</keyword>
<dbReference type="Pfam" id="PF03101">
    <property type="entry name" value="FAR1"/>
    <property type="match status" value="1"/>
</dbReference>
<dbReference type="RefSeq" id="XP_027087585.2">
    <property type="nucleotide sequence ID" value="XM_027231784.2"/>
</dbReference>
<dbReference type="Proteomes" id="UP001652660">
    <property type="component" value="Chromosome 9c"/>
</dbReference>
<dbReference type="SMART" id="SM00575">
    <property type="entry name" value="ZnF_PMZ"/>
    <property type="match status" value="1"/>
</dbReference>
<evidence type="ECO:0000313" key="8">
    <source>
        <dbReference type="Proteomes" id="UP001652660"/>
    </source>
</evidence>
<evidence type="ECO:0000313" key="9">
    <source>
        <dbReference type="RefSeq" id="XP_027087585.2"/>
    </source>
</evidence>
<sequence>MVSIPSKNIWMRRQQCPCGDWKCFLAYEGEAEDTIISPESAVKNVDFGSSEAMVAPYVGMVFKNDNDAFDYYGNFARKNGFSIRKERSRLSQQLGVYKRDFVCYRAGFAPARKKPTGEHQRDRKSARCGCDAKMYLSKEVVNGVSQWFVVQFSNVHNHELLEDDQVRLLPAYRKIHEADQERILLLSKAGFPIHRIVKVLELEKGIQGGQLPFLERDVRNFVQNRKKLVQETDALLNEKRENDTMDLLEACRVTKESDAYFVYDVTVDENDRVENIAWSYGDSIHAYNMFGDVVYFDTTYRSMTYGMLFGAWLGINNHGKIIFFGCALLQDETPRSFAWALQAFCRFVKGRYPQTIITDIDLGLRDAIRSELPNTRHIISIWNILPKVFSWFSLLLGPRYSELKSELEVLYHVESTEEFEYQWSQMVSRFGLNSDRHISLIFSLRLFWALSYIRGCFLAQMASISYSKSVDTFLKGIFSAQTCLRSFFEQVGILSNYKAQAAHEDLQYMQLRTCLPLEQHARNILTPFAFNALQQELILSMQYAASEMANGSYLVRHFKKMDGEYLVIWIPEDEQIHCSCKEFESSGILCRHALRVLVVKNYFELPDKYCLSRWRLGNSLVSYGEHGNQIGIDKWFQEFNCLTETLFSEASLAKERSDYVRKEITKELTRLINEVRDMPCN</sequence>
<comment type="similarity">
    <text evidence="1 6">Belongs to the FHY3/FAR1 family.</text>
</comment>
<dbReference type="RefSeq" id="XP_071920984.1">
    <property type="nucleotide sequence ID" value="XM_072064883.1"/>
</dbReference>
<dbReference type="GO" id="GO:0005634">
    <property type="term" value="C:nucleus"/>
    <property type="evidence" value="ECO:0007669"/>
    <property type="project" value="UniProtKB-SubCell"/>
</dbReference>
<comment type="subcellular location">
    <subcellularLocation>
        <location evidence="6">Nucleus</location>
    </subcellularLocation>
</comment>
<reference evidence="8" key="1">
    <citation type="journal article" date="2025" name="Foods">
        <title>Unveiling the Microbial Signatures of Arabica Coffee Cherries: Insights into Ripeness Specific Diversity, Functional Traits, and Implications for Quality and Safety.</title>
        <authorList>
            <consortium name="RefSeq"/>
            <person name="Tenea G.N."/>
            <person name="Cifuentes V."/>
            <person name="Reyes P."/>
            <person name="Cevallos-Vallejos M."/>
        </authorList>
    </citation>
    <scope>NUCLEOTIDE SEQUENCE [LARGE SCALE GENOMIC DNA]</scope>
</reference>
<proteinExistence type="inferred from homology"/>
<evidence type="ECO:0000256" key="6">
    <source>
        <dbReference type="RuleBase" id="RU367018"/>
    </source>
</evidence>
<evidence type="ECO:0000256" key="2">
    <source>
        <dbReference type="ARBA" id="ARBA00022723"/>
    </source>
</evidence>
<dbReference type="PROSITE" id="PS50966">
    <property type="entry name" value="ZF_SWIM"/>
    <property type="match status" value="1"/>
</dbReference>
<dbReference type="InterPro" id="IPR007527">
    <property type="entry name" value="Znf_SWIM"/>
</dbReference>
<dbReference type="InterPro" id="IPR031052">
    <property type="entry name" value="FHY3/FAR1"/>
</dbReference>
<dbReference type="GeneID" id="113709034"/>
<comment type="function">
    <text evidence="6">Putative transcription activator involved in regulating light control of development.</text>
</comment>